<feature type="signal peptide" evidence="2">
    <location>
        <begin position="1"/>
        <end position="20"/>
    </location>
</feature>
<keyword evidence="2" id="KW-0732">Signal</keyword>
<dbReference type="OrthoDB" id="3813791at2"/>
<proteinExistence type="predicted"/>
<evidence type="ECO:0000256" key="2">
    <source>
        <dbReference type="SAM" id="SignalP"/>
    </source>
</evidence>
<protein>
    <submittedName>
        <fullName evidence="3">Uncharacterized protein</fullName>
    </submittedName>
</protein>
<evidence type="ECO:0000313" key="3">
    <source>
        <dbReference type="EMBL" id="SSA35230.1"/>
    </source>
</evidence>
<dbReference type="RefSeq" id="WP_109686369.1">
    <property type="nucleotide sequence ID" value="NZ_QGDN01000001.1"/>
</dbReference>
<sequence length="189" mass="19668">MKRRNAAVTIAALSTVVALSACTGSDNPQPSSVSATNTSHGGSSSASPTASVPPDLLNYKIDQVAATAKSTTFLSNRASATLSVASVRATPDTTVVTFWVTTATPYASPISASRPETWPKLVDAGTGNSYGVNIFTGSQPGAYCVCTDVNMIEPTRRVLTAQYPPLPTGLSQVTFRLTGFPDLKIPLTR</sequence>
<gene>
    <name evidence="3" type="ORF">SAMN04489750_2580</name>
</gene>
<dbReference type="EMBL" id="UESZ01000001">
    <property type="protein sequence ID" value="SSA35230.1"/>
    <property type="molecule type" value="Genomic_DNA"/>
</dbReference>
<feature type="region of interest" description="Disordered" evidence="1">
    <location>
        <begin position="24"/>
        <end position="51"/>
    </location>
</feature>
<evidence type="ECO:0000313" key="4">
    <source>
        <dbReference type="Proteomes" id="UP000250028"/>
    </source>
</evidence>
<feature type="compositionally biased region" description="Polar residues" evidence="1">
    <location>
        <begin position="24"/>
        <end position="33"/>
    </location>
</feature>
<dbReference type="Proteomes" id="UP000250028">
    <property type="component" value="Unassembled WGS sequence"/>
</dbReference>
<keyword evidence="4" id="KW-1185">Reference proteome</keyword>
<reference evidence="4" key="1">
    <citation type="submission" date="2016-10" db="EMBL/GenBank/DDBJ databases">
        <authorList>
            <person name="Varghese N."/>
            <person name="Submissions S."/>
        </authorList>
    </citation>
    <scope>NUCLEOTIDE SEQUENCE [LARGE SCALE GENOMIC DNA]</scope>
    <source>
        <strain evidence="4">DSM 22951</strain>
    </source>
</reference>
<evidence type="ECO:0000256" key="1">
    <source>
        <dbReference type="SAM" id="MobiDB-lite"/>
    </source>
</evidence>
<accession>A0A2Y8ZS93</accession>
<feature type="compositionally biased region" description="Low complexity" evidence="1">
    <location>
        <begin position="34"/>
        <end position="51"/>
    </location>
</feature>
<feature type="chain" id="PRO_5039258555" evidence="2">
    <location>
        <begin position="21"/>
        <end position="189"/>
    </location>
</feature>
<name>A0A2Y8ZS93_9MICO</name>
<dbReference type="PROSITE" id="PS51257">
    <property type="entry name" value="PROKAR_LIPOPROTEIN"/>
    <property type="match status" value="1"/>
</dbReference>
<organism evidence="3 4">
    <name type="scientific">Branchiibius hedensis</name>
    <dbReference type="NCBI Taxonomy" id="672460"/>
    <lineage>
        <taxon>Bacteria</taxon>
        <taxon>Bacillati</taxon>
        <taxon>Actinomycetota</taxon>
        <taxon>Actinomycetes</taxon>
        <taxon>Micrococcales</taxon>
        <taxon>Dermacoccaceae</taxon>
        <taxon>Branchiibius</taxon>
    </lineage>
</organism>
<dbReference type="AlphaFoldDB" id="A0A2Y8ZS93"/>